<evidence type="ECO:0000313" key="1">
    <source>
        <dbReference type="EMBL" id="NBG87284.1"/>
    </source>
</evidence>
<keyword evidence="2" id="KW-1185">Reference proteome</keyword>
<proteinExistence type="predicted"/>
<protein>
    <submittedName>
        <fullName evidence="1">Uncharacterized protein</fullName>
    </submittedName>
</protein>
<dbReference type="EMBL" id="SUMG01000002">
    <property type="protein sequence ID" value="NBG87284.1"/>
    <property type="molecule type" value="Genomic_DNA"/>
</dbReference>
<dbReference type="RefSeq" id="WP_160718597.1">
    <property type="nucleotide sequence ID" value="NZ_SUMG01000002.1"/>
</dbReference>
<name>A0AA44BCE6_9CLOT</name>
<dbReference type="AlphaFoldDB" id="A0AA44BCE6"/>
<reference evidence="1 2" key="1">
    <citation type="submission" date="2019-04" db="EMBL/GenBank/DDBJ databases">
        <title>Isachenkonia alkalipeptolytica gen. nov. sp. nov. a new anaerobic, alkiliphilic organothrophic bacterium capable to reduce synthesized ferrihydrite isolated from a soda lake.</title>
        <authorList>
            <person name="Toshchakov S.V."/>
            <person name="Zavarzina D.G."/>
            <person name="Zhilina T.N."/>
            <person name="Kostrikina N.A."/>
            <person name="Kublanov I.V."/>
        </authorList>
    </citation>
    <scope>NUCLEOTIDE SEQUENCE [LARGE SCALE GENOMIC DNA]</scope>
    <source>
        <strain evidence="1 2">Z-1701</strain>
    </source>
</reference>
<evidence type="ECO:0000313" key="2">
    <source>
        <dbReference type="Proteomes" id="UP000449710"/>
    </source>
</evidence>
<organism evidence="1 2">
    <name type="scientific">Isachenkonia alkalipeptolytica</name>
    <dbReference type="NCBI Taxonomy" id="2565777"/>
    <lineage>
        <taxon>Bacteria</taxon>
        <taxon>Bacillati</taxon>
        <taxon>Bacillota</taxon>
        <taxon>Clostridia</taxon>
        <taxon>Eubacteriales</taxon>
        <taxon>Clostridiaceae</taxon>
        <taxon>Isachenkonia</taxon>
    </lineage>
</organism>
<gene>
    <name evidence="1" type="ORF">ISALK_02100</name>
</gene>
<dbReference type="Proteomes" id="UP000449710">
    <property type="component" value="Unassembled WGS sequence"/>
</dbReference>
<comment type="caution">
    <text evidence="1">The sequence shown here is derived from an EMBL/GenBank/DDBJ whole genome shotgun (WGS) entry which is preliminary data.</text>
</comment>
<sequence>MKRFIAISLITMSLALAFVGGGMEINGRKGDDGLFEWNSLPGEEEAIGKEDDGLFEWNDFTDEEYS</sequence>
<accession>A0AA44BCE6</accession>